<evidence type="ECO:0000313" key="4">
    <source>
        <dbReference type="EMBL" id="PJB28036.1"/>
    </source>
</evidence>
<dbReference type="GO" id="GO:0008483">
    <property type="term" value="F:transaminase activity"/>
    <property type="evidence" value="ECO:0007669"/>
    <property type="project" value="TreeGrafter"/>
</dbReference>
<sequence>MNPLLLKIFRFKNRFRPSQLNGSLTPYDALKLAAYLILHYPLDLLLDVKKYEDAVSVITGAKYVFALGSGRMGLYMLLKALDLPSESEIIVPGYTCVVIPNAIRFAECKPVYVDINLNDFNMDPDAIEAAITPTTKAVLLQHTYGIPADIDRVREICNERKLFLIEDATHALGAVYGDRSIGQWGDAAIFSTETSKMISTDRGGILVTNNKEIANKIKILYDQLPIRSMAVERISCIRIIYNIFVNEPALGGRIKRLLKILLGRIGTYFSFREGLDFPSYDRSEKNAELDGSFYSLYPRRLSGILSKIGLWQIKRLSTDLANRREKALLLENILSKYGVAIPLYDKGKCRPSFLNFPFLVDSREKWQKEFNRLNINASGYLMDPLHPPETTCHAINGYIWGSCKNAEYVSSHILNLPLNRTMTKSMIGRLHDISFDKISE</sequence>
<comment type="caution">
    <text evidence="4">The sequence shown here is derived from an EMBL/GenBank/DDBJ whole genome shotgun (WGS) entry which is preliminary data.</text>
</comment>
<feature type="modified residue" description="N6-(pyridoxal phosphate)lysine" evidence="2">
    <location>
        <position position="196"/>
    </location>
</feature>
<dbReference type="Pfam" id="PF01041">
    <property type="entry name" value="DegT_DnrJ_EryC1"/>
    <property type="match status" value="2"/>
</dbReference>
<proteinExistence type="inferred from homology"/>
<gene>
    <name evidence="4" type="ORF">CO110_10685</name>
</gene>
<dbReference type="Proteomes" id="UP000231366">
    <property type="component" value="Unassembled WGS sequence"/>
</dbReference>
<feature type="active site" description="Proton acceptor" evidence="1">
    <location>
        <position position="196"/>
    </location>
</feature>
<dbReference type="PIRSF" id="PIRSF000390">
    <property type="entry name" value="PLP_StrS"/>
    <property type="match status" value="1"/>
</dbReference>
<evidence type="ECO:0000313" key="5">
    <source>
        <dbReference type="Proteomes" id="UP000231366"/>
    </source>
</evidence>
<dbReference type="InterPro" id="IPR015422">
    <property type="entry name" value="PyrdxlP-dep_Trfase_small"/>
</dbReference>
<dbReference type="GO" id="GO:0030170">
    <property type="term" value="F:pyridoxal phosphate binding"/>
    <property type="evidence" value="ECO:0007669"/>
    <property type="project" value="TreeGrafter"/>
</dbReference>
<dbReference type="GO" id="GO:0000271">
    <property type="term" value="P:polysaccharide biosynthetic process"/>
    <property type="evidence" value="ECO:0007669"/>
    <property type="project" value="TreeGrafter"/>
</dbReference>
<reference evidence="5" key="1">
    <citation type="submission" date="2017-09" db="EMBL/GenBank/DDBJ databases">
        <title>Depth-based differentiation of microbial function through sediment-hosted aquifers and enrichment of novel symbionts in the deep terrestrial subsurface.</title>
        <authorList>
            <person name="Probst A.J."/>
            <person name="Ladd B."/>
            <person name="Jarett J.K."/>
            <person name="Geller-Mcgrath D.E."/>
            <person name="Sieber C.M.K."/>
            <person name="Emerson J.B."/>
            <person name="Anantharaman K."/>
            <person name="Thomas B.C."/>
            <person name="Malmstrom R."/>
            <person name="Stieglmeier M."/>
            <person name="Klingl A."/>
            <person name="Woyke T."/>
            <person name="Ryan C.M."/>
            <person name="Banfield J.F."/>
        </authorList>
    </citation>
    <scope>NUCLEOTIDE SEQUENCE [LARGE SCALE GENOMIC DNA]</scope>
</reference>
<accession>A0A2M8AQM6</accession>
<evidence type="ECO:0000256" key="2">
    <source>
        <dbReference type="PIRSR" id="PIRSR000390-2"/>
    </source>
</evidence>
<dbReference type="EMBL" id="PFUI01000278">
    <property type="protein sequence ID" value="PJB28036.1"/>
    <property type="molecule type" value="Genomic_DNA"/>
</dbReference>
<dbReference type="Gene3D" id="3.90.1150.10">
    <property type="entry name" value="Aspartate Aminotransferase, domain 1"/>
    <property type="match status" value="1"/>
</dbReference>
<dbReference type="InterPro" id="IPR015424">
    <property type="entry name" value="PyrdxlP-dep_Trfase"/>
</dbReference>
<dbReference type="PANTHER" id="PTHR30244">
    <property type="entry name" value="TRANSAMINASE"/>
    <property type="match status" value="1"/>
</dbReference>
<dbReference type="AlphaFoldDB" id="A0A2M8AQM6"/>
<name>A0A2M8AQM6_9BACT</name>
<protein>
    <submittedName>
        <fullName evidence="4">Uncharacterized protein</fullName>
    </submittedName>
</protein>
<comment type="similarity">
    <text evidence="3">Belongs to the DegT/DnrJ/EryC1 family.</text>
</comment>
<evidence type="ECO:0000256" key="3">
    <source>
        <dbReference type="RuleBase" id="RU004508"/>
    </source>
</evidence>
<dbReference type="SUPFAM" id="SSF53383">
    <property type="entry name" value="PLP-dependent transferases"/>
    <property type="match status" value="1"/>
</dbReference>
<evidence type="ECO:0000256" key="1">
    <source>
        <dbReference type="PIRSR" id="PIRSR000390-1"/>
    </source>
</evidence>
<dbReference type="PANTHER" id="PTHR30244:SF34">
    <property type="entry name" value="DTDP-4-AMINO-4,6-DIDEOXYGALACTOSE TRANSAMINASE"/>
    <property type="match status" value="1"/>
</dbReference>
<organism evidence="4 5">
    <name type="scientific">Candidatus Desantisbacteria bacterium CG_4_9_14_3_um_filter_40_11</name>
    <dbReference type="NCBI Taxonomy" id="1974546"/>
    <lineage>
        <taxon>Bacteria</taxon>
        <taxon>Candidatus Desantisiibacteriota</taxon>
    </lineage>
</organism>
<keyword evidence="2 3" id="KW-0663">Pyridoxal phosphate</keyword>
<dbReference type="InterPro" id="IPR000653">
    <property type="entry name" value="DegT/StrS_aminotransferase"/>
</dbReference>
<dbReference type="InterPro" id="IPR015421">
    <property type="entry name" value="PyrdxlP-dep_Trfase_major"/>
</dbReference>
<dbReference type="Gene3D" id="3.40.640.10">
    <property type="entry name" value="Type I PLP-dependent aspartate aminotransferase-like (Major domain)"/>
    <property type="match status" value="1"/>
</dbReference>